<gene>
    <name evidence="2" type="ORF">E6C70_13325</name>
</gene>
<dbReference type="EMBL" id="SSSN01000010">
    <property type="protein sequence ID" value="THG32121.1"/>
    <property type="molecule type" value="Genomic_DNA"/>
</dbReference>
<dbReference type="AlphaFoldDB" id="A0A4S4FPE0"/>
<accession>A0A4S4FPE0</accession>
<dbReference type="PANTHER" id="PTHR35525">
    <property type="entry name" value="BLL6575 PROTEIN"/>
    <property type="match status" value="1"/>
</dbReference>
<evidence type="ECO:0000313" key="3">
    <source>
        <dbReference type="Proteomes" id="UP000307380"/>
    </source>
</evidence>
<organism evidence="2 3">
    <name type="scientific">Orlajensenia flava</name>
    <dbReference type="NCBI Taxonomy" id="2565934"/>
    <lineage>
        <taxon>Bacteria</taxon>
        <taxon>Bacillati</taxon>
        <taxon>Actinomycetota</taxon>
        <taxon>Actinomycetes</taxon>
        <taxon>Micrococcales</taxon>
        <taxon>Microbacteriaceae</taxon>
        <taxon>Orlajensenia</taxon>
    </lineage>
</organism>
<dbReference type="RefSeq" id="WP_136425042.1">
    <property type="nucleotide sequence ID" value="NZ_SSSN01000010.1"/>
</dbReference>
<dbReference type="Pfam" id="PF11706">
    <property type="entry name" value="zf-CGNR"/>
    <property type="match status" value="1"/>
</dbReference>
<sequence length="202" mass="22844">MAESVETIERRGFPQIAGDPALDLVNTVSWRLNAERRVEQLPRYTTLIRWSLQFGFIDETDAAALREQAAADPQTAGREIGRVIELREALYRAAYEGGPTDSVARENAVALTEGHLERLGDGWRWAFPLDLSLPRRRIALAAVDLLTRDDLGLLRQCSDADCGWVFLDSSPRHNRRWCIASDCGNRNRVREHYERTRGVPAS</sequence>
<dbReference type="Gene3D" id="1.10.3300.10">
    <property type="entry name" value="Jann2411-like domain"/>
    <property type="match status" value="1"/>
</dbReference>
<dbReference type="Pfam" id="PF07336">
    <property type="entry name" value="ABATE"/>
    <property type="match status" value="1"/>
</dbReference>
<dbReference type="InterPro" id="IPR023286">
    <property type="entry name" value="ABATE_dom_sf"/>
</dbReference>
<evidence type="ECO:0000259" key="1">
    <source>
        <dbReference type="Pfam" id="PF11706"/>
    </source>
</evidence>
<feature type="domain" description="Zinc finger CGNR" evidence="1">
    <location>
        <begin position="154"/>
        <end position="195"/>
    </location>
</feature>
<name>A0A4S4FPE0_9MICO</name>
<dbReference type="InterPro" id="IPR021005">
    <property type="entry name" value="Znf_CGNR"/>
</dbReference>
<proteinExistence type="predicted"/>
<dbReference type="InterPro" id="IPR010852">
    <property type="entry name" value="ABATE"/>
</dbReference>
<dbReference type="Proteomes" id="UP000307380">
    <property type="component" value="Unassembled WGS sequence"/>
</dbReference>
<reference evidence="2 3" key="1">
    <citation type="submission" date="2019-04" db="EMBL/GenBank/DDBJ databases">
        <authorList>
            <person name="Jiang L."/>
        </authorList>
    </citation>
    <scope>NUCLEOTIDE SEQUENCE [LARGE SCALE GENOMIC DNA]</scope>
    <source>
        <strain evidence="2 3">YIM 131861</strain>
    </source>
</reference>
<protein>
    <recommendedName>
        <fullName evidence="1">Zinc finger CGNR domain-containing protein</fullName>
    </recommendedName>
</protein>
<comment type="caution">
    <text evidence="2">The sequence shown here is derived from an EMBL/GenBank/DDBJ whole genome shotgun (WGS) entry which is preliminary data.</text>
</comment>
<keyword evidence="3" id="KW-1185">Reference proteome</keyword>
<dbReference type="OrthoDB" id="123307at2"/>
<dbReference type="SUPFAM" id="SSF160904">
    <property type="entry name" value="Jann2411-like"/>
    <property type="match status" value="1"/>
</dbReference>
<dbReference type="PANTHER" id="PTHR35525:SF3">
    <property type="entry name" value="BLL6575 PROTEIN"/>
    <property type="match status" value="1"/>
</dbReference>
<evidence type="ECO:0000313" key="2">
    <source>
        <dbReference type="EMBL" id="THG32121.1"/>
    </source>
</evidence>